<dbReference type="AlphaFoldDB" id="A0AAU8LXD0"/>
<dbReference type="EMBL" id="CP159373">
    <property type="protein sequence ID" value="XCN73914.1"/>
    <property type="molecule type" value="Genomic_DNA"/>
</dbReference>
<sequence length="126" mass="14457">MKVLFEKNEIAEVNVEQVMNRLEQVGKSVNFEFDESRILTIGRLAVKDLFMVTFISSQNSIRRDMPFQDVETVRNIVEMTLAGNTSWESNFDWSETNVSKSAMFLRVSAVLLIFVALLFLIVLMAN</sequence>
<accession>A0AAU8LXD0</accession>
<evidence type="ECO:0000313" key="2">
    <source>
        <dbReference type="EMBL" id="XCN73914.1"/>
    </source>
</evidence>
<organism evidence="2">
    <name type="scientific">Candidatus Electrothrix aestuarii</name>
    <dbReference type="NCBI Taxonomy" id="3062594"/>
    <lineage>
        <taxon>Bacteria</taxon>
        <taxon>Pseudomonadati</taxon>
        <taxon>Thermodesulfobacteriota</taxon>
        <taxon>Desulfobulbia</taxon>
        <taxon>Desulfobulbales</taxon>
        <taxon>Desulfobulbaceae</taxon>
        <taxon>Candidatus Electrothrix</taxon>
    </lineage>
</organism>
<keyword evidence="1" id="KW-0812">Transmembrane</keyword>
<reference evidence="2" key="1">
    <citation type="journal article" date="2024" name="Syst. Appl. Microbiol.">
        <title>First single-strain enrichments of Electrothrix cable bacteria, description of E. aestuarii sp. nov. and E. rattekaaiensis sp. nov., and proposal of a cable bacteria taxonomy following the rules of the SeqCode.</title>
        <authorList>
            <person name="Plum-Jensen L.E."/>
            <person name="Schramm A."/>
            <person name="Marshall I.P.G."/>
        </authorList>
    </citation>
    <scope>NUCLEOTIDE SEQUENCE</scope>
    <source>
        <strain evidence="2">Rat1</strain>
    </source>
</reference>
<protein>
    <submittedName>
        <fullName evidence="2">Uncharacterized protein</fullName>
    </submittedName>
</protein>
<gene>
    <name evidence="2" type="ORF">Q3M24_03925</name>
</gene>
<feature type="transmembrane region" description="Helical" evidence="1">
    <location>
        <begin position="103"/>
        <end position="125"/>
    </location>
</feature>
<keyword evidence="1" id="KW-0472">Membrane</keyword>
<reference evidence="2" key="2">
    <citation type="submission" date="2024-06" db="EMBL/GenBank/DDBJ databases">
        <authorList>
            <person name="Plum-Jensen L.E."/>
            <person name="Schramm A."/>
            <person name="Marshall I.P.G."/>
        </authorList>
    </citation>
    <scope>NUCLEOTIDE SEQUENCE</scope>
    <source>
        <strain evidence="2">Rat1</strain>
    </source>
</reference>
<keyword evidence="1" id="KW-1133">Transmembrane helix</keyword>
<proteinExistence type="predicted"/>
<evidence type="ECO:0000256" key="1">
    <source>
        <dbReference type="SAM" id="Phobius"/>
    </source>
</evidence>
<dbReference type="KEGG" id="eaj:Q3M24_03925"/>
<name>A0AAU8LXD0_9BACT</name>